<sequence>MNKTQEIGQNSVNSTLESVATALDRVNQETKESIFQFAKSTNELDLIVMFNNKAVDLFNILATLSKKAGMDKKYNISYYRSLFDRAIKANCKLPVDKFTLLILEYAPEIYEQNEDCFLDMKMPDKKVSLGNEFSIIRTEEFKELWKTLNHETKQNVGEEVLQLTTYAHAYFYKSLLSQYSKNK</sequence>
<organism evidence="1 2">
    <name type="scientific">Cotonvirus japonicus</name>
    <dbReference type="NCBI Taxonomy" id="2811091"/>
    <lineage>
        <taxon>Viruses</taxon>
        <taxon>Varidnaviria</taxon>
        <taxon>Bamfordvirae</taxon>
        <taxon>Nucleocytoviricota</taxon>
        <taxon>Megaviricetes</taxon>
        <taxon>Imitervirales</taxon>
        <taxon>Mimiviridae</taxon>
        <taxon>Megamimivirinae</taxon>
        <taxon>Cotonvirus</taxon>
        <taxon>Cotonvirus japonicum</taxon>
    </lineage>
</organism>
<dbReference type="RefSeq" id="YP_010841682.1">
    <property type="nucleotide sequence ID" value="NC_079139.1"/>
</dbReference>
<proteinExistence type="predicted"/>
<dbReference type="EMBL" id="AP024483">
    <property type="protein sequence ID" value="BCS83074.1"/>
    <property type="molecule type" value="Genomic_DNA"/>
</dbReference>
<name>A0ABM7NSD7_9VIRU</name>
<dbReference type="Proteomes" id="UP001321479">
    <property type="component" value="Segment"/>
</dbReference>
<evidence type="ECO:0000313" key="2">
    <source>
        <dbReference type="Proteomes" id="UP001321479"/>
    </source>
</evidence>
<reference evidence="1 2" key="1">
    <citation type="submission" date="2021-02" db="EMBL/GenBank/DDBJ databases">
        <title>Cotonvirus japonicus, which uses Golgi apparatus of host cells for its virion factory, phylogenetically links tailed tupanvirus and icosahedral mimivirus.</title>
        <authorList>
            <person name="Takahashi H."/>
            <person name="Fukaya S."/>
            <person name="Song C."/>
            <person name="Murata K."/>
            <person name="Takemura M."/>
        </authorList>
    </citation>
    <scope>NUCLEOTIDE SEQUENCE [LARGE SCALE GENOMIC DNA]</scope>
</reference>
<protein>
    <submittedName>
        <fullName evidence="1">Uncharacterized protein</fullName>
    </submittedName>
</protein>
<dbReference type="GeneID" id="80558279"/>
<evidence type="ECO:0000313" key="1">
    <source>
        <dbReference type="EMBL" id="BCS83074.1"/>
    </source>
</evidence>
<accession>A0ABM7NSD7</accession>
<keyword evidence="2" id="KW-1185">Reference proteome</keyword>